<keyword evidence="3" id="KW-1185">Reference proteome</keyword>
<dbReference type="Pfam" id="PF04577">
    <property type="entry name" value="Glyco_transf_61"/>
    <property type="match status" value="1"/>
</dbReference>
<reference evidence="2 3" key="1">
    <citation type="submission" date="2019-03" db="EMBL/GenBank/DDBJ databases">
        <title>The complete genome sequence of Swingsia samuiensis NBRC107927(T).</title>
        <authorList>
            <person name="Chua K.-O."/>
            <person name="Chan K.-G."/>
            <person name="See-Too W.-S."/>
        </authorList>
    </citation>
    <scope>NUCLEOTIDE SEQUENCE [LARGE SCALE GENOMIC DNA]</scope>
    <source>
        <strain evidence="2 3">AH83</strain>
    </source>
</reference>
<dbReference type="AlphaFoldDB" id="A0A4Y6UH09"/>
<dbReference type="RefSeq" id="WP_141460220.1">
    <property type="nucleotide sequence ID" value="NZ_CP038141.1"/>
</dbReference>
<evidence type="ECO:0000313" key="3">
    <source>
        <dbReference type="Proteomes" id="UP000316313"/>
    </source>
</evidence>
<evidence type="ECO:0000259" key="1">
    <source>
        <dbReference type="Pfam" id="PF04577"/>
    </source>
</evidence>
<feature type="domain" description="Glycosyltransferase 61 catalytic" evidence="1">
    <location>
        <begin position="95"/>
        <end position="275"/>
    </location>
</feature>
<protein>
    <submittedName>
        <fullName evidence="2">Glycosyltransferase family 61 protein</fullName>
    </submittedName>
</protein>
<accession>A0A4Y6UH09</accession>
<dbReference type="KEGG" id="ssam:E3D00_04170"/>
<dbReference type="OrthoDB" id="3760154at2"/>
<proteinExistence type="predicted"/>
<dbReference type="EMBL" id="CP038141">
    <property type="protein sequence ID" value="QDH16852.1"/>
    <property type="molecule type" value="Genomic_DNA"/>
</dbReference>
<organism evidence="2 3">
    <name type="scientific">Swingsia samuiensis</name>
    <dbReference type="NCBI Taxonomy" id="1293412"/>
    <lineage>
        <taxon>Bacteria</taxon>
        <taxon>Pseudomonadati</taxon>
        <taxon>Pseudomonadota</taxon>
        <taxon>Alphaproteobacteria</taxon>
        <taxon>Acetobacterales</taxon>
        <taxon>Acetobacteraceae</taxon>
        <taxon>Swingsia</taxon>
    </lineage>
</organism>
<name>A0A4Y6UH09_9PROT</name>
<keyword evidence="2" id="KW-0808">Transferase</keyword>
<dbReference type="InterPro" id="IPR049625">
    <property type="entry name" value="Glyco_transf_61_cat"/>
</dbReference>
<gene>
    <name evidence="2" type="ORF">E3D00_04170</name>
</gene>
<sequence>MLLKECTSFSGRRLILENLPPIRHAQDAVFIPRGDGPFWGLFEASGRSVPEALNYTGFPKLHTPLSSLDCPALPDVPTLSDKYDYWYIGEVNLQYGHFLIENLSRLWAIPSYERTRLRIILSYHEEIENIFKYDYFKSIMEALHLTQENFIQIKAPTRFENIKVASAAFEDFSLIYRVYADFVHSIGRYVLPYKVDPQPGRVLYFSKEHLRAGKTRIGNEAELTNILKDKGVGIIFPEQMSFREQIKLWASNPIVAGFSSASLYTSLFFPRRNTVTLSYTENVNVNHVLVDDVNQNNARYLNASPGLEALGAGDGFQMNYRIQNVQKFAEEFLDMVM</sequence>
<evidence type="ECO:0000313" key="2">
    <source>
        <dbReference type="EMBL" id="QDH16852.1"/>
    </source>
</evidence>
<dbReference type="Proteomes" id="UP000316313">
    <property type="component" value="Chromosome"/>
</dbReference>
<dbReference type="GO" id="GO:0016757">
    <property type="term" value="F:glycosyltransferase activity"/>
    <property type="evidence" value="ECO:0007669"/>
    <property type="project" value="InterPro"/>
</dbReference>